<comment type="caution">
    <text evidence="1">The sequence shown here is derived from an EMBL/GenBank/DDBJ whole genome shotgun (WGS) entry which is preliminary data.</text>
</comment>
<sequence length="144" mass="16748">MYCYDIKPRYKILKELLDKYKTSSKYIYQIWKGEEAKRVLWDQPIPFLYNTQDSQAQSNIFSHGISQLLAKITTSDNNSSSINNINYSKILSNKSVKVVEPKIQNSHLIKKSVSSDNTFRRKVDLEKLMKDTERLAPICLSLPQ</sequence>
<dbReference type="AlphaFoldDB" id="A0A8H4EKS3"/>
<dbReference type="EMBL" id="WTPW01000488">
    <property type="protein sequence ID" value="KAF0506328.1"/>
    <property type="molecule type" value="Genomic_DNA"/>
</dbReference>
<keyword evidence="2" id="KW-1185">Reference proteome</keyword>
<gene>
    <name evidence="1" type="ORF">F8M41_019142</name>
</gene>
<protein>
    <submittedName>
        <fullName evidence="1">Uncharacterized protein</fullName>
    </submittedName>
</protein>
<dbReference type="OrthoDB" id="2429267at2759"/>
<name>A0A8H4EKS3_GIGMA</name>
<accession>A0A8H4EKS3</accession>
<proteinExistence type="predicted"/>
<evidence type="ECO:0000313" key="1">
    <source>
        <dbReference type="EMBL" id="KAF0506328.1"/>
    </source>
</evidence>
<dbReference type="Proteomes" id="UP000439903">
    <property type="component" value="Unassembled WGS sequence"/>
</dbReference>
<reference evidence="1 2" key="1">
    <citation type="journal article" date="2019" name="Environ. Microbiol.">
        <title>At the nexus of three kingdoms: the genome of the mycorrhizal fungus Gigaspora margarita provides insights into plant, endobacterial and fungal interactions.</title>
        <authorList>
            <person name="Venice F."/>
            <person name="Ghignone S."/>
            <person name="Salvioli di Fossalunga A."/>
            <person name="Amselem J."/>
            <person name="Novero M."/>
            <person name="Xianan X."/>
            <person name="Sedzielewska Toro K."/>
            <person name="Morin E."/>
            <person name="Lipzen A."/>
            <person name="Grigoriev I.V."/>
            <person name="Henrissat B."/>
            <person name="Martin F.M."/>
            <person name="Bonfante P."/>
        </authorList>
    </citation>
    <scope>NUCLEOTIDE SEQUENCE [LARGE SCALE GENOMIC DNA]</scope>
    <source>
        <strain evidence="1 2">BEG34</strain>
    </source>
</reference>
<evidence type="ECO:0000313" key="2">
    <source>
        <dbReference type="Proteomes" id="UP000439903"/>
    </source>
</evidence>
<organism evidence="1 2">
    <name type="scientific">Gigaspora margarita</name>
    <dbReference type="NCBI Taxonomy" id="4874"/>
    <lineage>
        <taxon>Eukaryota</taxon>
        <taxon>Fungi</taxon>
        <taxon>Fungi incertae sedis</taxon>
        <taxon>Mucoromycota</taxon>
        <taxon>Glomeromycotina</taxon>
        <taxon>Glomeromycetes</taxon>
        <taxon>Diversisporales</taxon>
        <taxon>Gigasporaceae</taxon>
        <taxon>Gigaspora</taxon>
    </lineage>
</organism>